<dbReference type="Pfam" id="PF00651">
    <property type="entry name" value="BTB"/>
    <property type="match status" value="1"/>
</dbReference>
<evidence type="ECO:0000256" key="2">
    <source>
        <dbReference type="ARBA" id="ARBA00006991"/>
    </source>
</evidence>
<evidence type="ECO:0000256" key="6">
    <source>
        <dbReference type="ARBA" id="ARBA00022833"/>
    </source>
</evidence>
<feature type="compositionally biased region" description="Basic residues" evidence="12">
    <location>
        <begin position="364"/>
        <end position="377"/>
    </location>
</feature>
<evidence type="ECO:0000259" key="13">
    <source>
        <dbReference type="PROSITE" id="PS50097"/>
    </source>
</evidence>
<proteinExistence type="inferred from homology"/>
<feature type="domain" description="C2H2-type" evidence="14">
    <location>
        <begin position="1076"/>
        <end position="1103"/>
    </location>
</feature>
<organism evidence="15 16">
    <name type="scientific">Scylla paramamosain</name>
    <name type="common">Mud crab</name>
    <dbReference type="NCBI Taxonomy" id="85552"/>
    <lineage>
        <taxon>Eukaryota</taxon>
        <taxon>Metazoa</taxon>
        <taxon>Ecdysozoa</taxon>
        <taxon>Arthropoda</taxon>
        <taxon>Crustacea</taxon>
        <taxon>Multicrustacea</taxon>
        <taxon>Malacostraca</taxon>
        <taxon>Eumalacostraca</taxon>
        <taxon>Eucarida</taxon>
        <taxon>Decapoda</taxon>
        <taxon>Pleocyemata</taxon>
        <taxon>Brachyura</taxon>
        <taxon>Eubrachyura</taxon>
        <taxon>Portunoidea</taxon>
        <taxon>Portunidae</taxon>
        <taxon>Portuninae</taxon>
        <taxon>Scylla</taxon>
    </lineage>
</organism>
<dbReference type="GO" id="GO:0000981">
    <property type="term" value="F:DNA-binding transcription factor activity, RNA polymerase II-specific"/>
    <property type="evidence" value="ECO:0007669"/>
    <property type="project" value="TreeGrafter"/>
</dbReference>
<feature type="compositionally biased region" description="Pro residues" evidence="12">
    <location>
        <begin position="809"/>
        <end position="819"/>
    </location>
</feature>
<keyword evidence="8" id="KW-0238">DNA-binding</keyword>
<dbReference type="InterPro" id="IPR011333">
    <property type="entry name" value="SKP1/BTB/POZ_sf"/>
</dbReference>
<dbReference type="GO" id="GO:0008270">
    <property type="term" value="F:zinc ion binding"/>
    <property type="evidence" value="ECO:0007669"/>
    <property type="project" value="UniProtKB-KW"/>
</dbReference>
<feature type="compositionally biased region" description="Pro residues" evidence="12">
    <location>
        <begin position="545"/>
        <end position="560"/>
    </location>
</feature>
<dbReference type="InterPro" id="IPR036236">
    <property type="entry name" value="Znf_C2H2_sf"/>
</dbReference>
<dbReference type="PANTHER" id="PTHR24394">
    <property type="entry name" value="ZINC FINGER PROTEIN"/>
    <property type="match status" value="1"/>
</dbReference>
<dbReference type="PROSITE" id="PS50097">
    <property type="entry name" value="BTB"/>
    <property type="match status" value="1"/>
</dbReference>
<feature type="region of interest" description="Disordered" evidence="12">
    <location>
        <begin position="541"/>
        <end position="560"/>
    </location>
</feature>
<dbReference type="Proteomes" id="UP001487740">
    <property type="component" value="Unassembled WGS sequence"/>
</dbReference>
<dbReference type="FunFam" id="3.30.160.60:FF:001370">
    <property type="entry name" value="Zinc finger protein"/>
    <property type="match status" value="1"/>
</dbReference>
<feature type="domain" description="C2H2-type" evidence="14">
    <location>
        <begin position="1011"/>
        <end position="1039"/>
    </location>
</feature>
<evidence type="ECO:0000259" key="14">
    <source>
        <dbReference type="PROSITE" id="PS50157"/>
    </source>
</evidence>
<dbReference type="SUPFAM" id="SSF54695">
    <property type="entry name" value="POZ domain"/>
    <property type="match status" value="1"/>
</dbReference>
<dbReference type="EMBL" id="JARAKH010000034">
    <property type="protein sequence ID" value="KAK8384862.1"/>
    <property type="molecule type" value="Genomic_DNA"/>
</dbReference>
<feature type="domain" description="C2H2-type" evidence="14">
    <location>
        <begin position="1104"/>
        <end position="1131"/>
    </location>
</feature>
<evidence type="ECO:0000256" key="7">
    <source>
        <dbReference type="ARBA" id="ARBA00023015"/>
    </source>
</evidence>
<keyword evidence="5 11" id="KW-0863">Zinc-finger</keyword>
<feature type="compositionally biased region" description="Low complexity" evidence="12">
    <location>
        <begin position="758"/>
        <end position="784"/>
    </location>
</feature>
<comment type="caution">
    <text evidence="15">The sequence shown here is derived from an EMBL/GenBank/DDBJ whole genome shotgun (WGS) entry which is preliminary data.</text>
</comment>
<feature type="compositionally biased region" description="Pro residues" evidence="12">
    <location>
        <begin position="785"/>
        <end position="798"/>
    </location>
</feature>
<dbReference type="FunFam" id="3.30.160.60:FF:000448">
    <property type="entry name" value="RE1-silencing transcription factor A"/>
    <property type="match status" value="1"/>
</dbReference>
<dbReference type="Gene3D" id="3.30.160.60">
    <property type="entry name" value="Classic Zinc Finger"/>
    <property type="match status" value="6"/>
</dbReference>
<evidence type="ECO:0000256" key="12">
    <source>
        <dbReference type="SAM" id="MobiDB-lite"/>
    </source>
</evidence>
<keyword evidence="16" id="KW-1185">Reference proteome</keyword>
<evidence type="ECO:0000256" key="5">
    <source>
        <dbReference type="ARBA" id="ARBA00022771"/>
    </source>
</evidence>
<evidence type="ECO:0000256" key="1">
    <source>
        <dbReference type="ARBA" id="ARBA00004123"/>
    </source>
</evidence>
<dbReference type="GO" id="GO:0005634">
    <property type="term" value="C:nucleus"/>
    <property type="evidence" value="ECO:0007669"/>
    <property type="project" value="UniProtKB-SubCell"/>
</dbReference>
<feature type="domain" description="BTB" evidence="13">
    <location>
        <begin position="78"/>
        <end position="149"/>
    </location>
</feature>
<evidence type="ECO:0000256" key="9">
    <source>
        <dbReference type="ARBA" id="ARBA00023163"/>
    </source>
</evidence>
<keyword evidence="9" id="KW-0804">Transcription</keyword>
<feature type="region of interest" description="Disordered" evidence="12">
    <location>
        <begin position="343"/>
        <end position="397"/>
    </location>
</feature>
<feature type="region of interest" description="Disordered" evidence="12">
    <location>
        <begin position="1186"/>
        <end position="1222"/>
    </location>
</feature>
<keyword evidence="3" id="KW-0479">Metal-binding</keyword>
<name>A0AAW0TEC4_SCYPA</name>
<evidence type="ECO:0000313" key="15">
    <source>
        <dbReference type="EMBL" id="KAK8384862.1"/>
    </source>
</evidence>
<feature type="region of interest" description="Disordered" evidence="12">
    <location>
        <begin position="713"/>
        <end position="743"/>
    </location>
</feature>
<reference evidence="15 16" key="1">
    <citation type="submission" date="2023-03" db="EMBL/GenBank/DDBJ databases">
        <title>High-quality genome of Scylla paramamosain provides insights in environmental adaptation.</title>
        <authorList>
            <person name="Zhang L."/>
        </authorList>
    </citation>
    <scope>NUCLEOTIDE SEQUENCE [LARGE SCALE GENOMIC DNA]</scope>
    <source>
        <strain evidence="15">LZ_2023a</strain>
        <tissue evidence="15">Muscle</tissue>
    </source>
</reference>
<dbReference type="SMART" id="SM00225">
    <property type="entry name" value="BTB"/>
    <property type="match status" value="1"/>
</dbReference>
<feature type="domain" description="C2H2-type" evidence="14">
    <location>
        <begin position="1132"/>
        <end position="1159"/>
    </location>
</feature>
<accession>A0AAW0TEC4</accession>
<dbReference type="GO" id="GO:0003690">
    <property type="term" value="F:double-stranded DNA binding"/>
    <property type="evidence" value="ECO:0007669"/>
    <property type="project" value="UniProtKB-ARBA"/>
</dbReference>
<keyword evidence="10" id="KW-0539">Nucleus</keyword>
<feature type="compositionally biased region" description="Low complexity" evidence="12">
    <location>
        <begin position="888"/>
        <end position="905"/>
    </location>
</feature>
<dbReference type="PROSITE" id="PS00028">
    <property type="entry name" value="ZINC_FINGER_C2H2_1"/>
    <property type="match status" value="5"/>
</dbReference>
<dbReference type="FunFam" id="3.30.160.60:FF:000065">
    <property type="entry name" value="B-cell CLL/lymphoma 6, member B"/>
    <property type="match status" value="1"/>
</dbReference>
<feature type="region of interest" description="Disordered" evidence="12">
    <location>
        <begin position="834"/>
        <end position="925"/>
    </location>
</feature>
<dbReference type="SUPFAM" id="SSF57667">
    <property type="entry name" value="beta-beta-alpha zinc fingers"/>
    <property type="match status" value="4"/>
</dbReference>
<dbReference type="PANTHER" id="PTHR24394:SF29">
    <property type="entry name" value="MYONEURIN"/>
    <property type="match status" value="1"/>
</dbReference>
<evidence type="ECO:0000256" key="8">
    <source>
        <dbReference type="ARBA" id="ARBA00023125"/>
    </source>
</evidence>
<keyword evidence="6" id="KW-0862">Zinc</keyword>
<feature type="compositionally biased region" description="Pro residues" evidence="12">
    <location>
        <begin position="719"/>
        <end position="729"/>
    </location>
</feature>
<feature type="compositionally biased region" description="Low complexity" evidence="12">
    <location>
        <begin position="865"/>
        <end position="878"/>
    </location>
</feature>
<evidence type="ECO:0000313" key="16">
    <source>
        <dbReference type="Proteomes" id="UP001487740"/>
    </source>
</evidence>
<dbReference type="Gene3D" id="3.30.710.10">
    <property type="entry name" value="Potassium Channel Kv1.1, Chain A"/>
    <property type="match status" value="1"/>
</dbReference>
<comment type="subcellular location">
    <subcellularLocation>
        <location evidence="1">Nucleus</location>
    </subcellularLocation>
</comment>
<feature type="compositionally biased region" description="Low complexity" evidence="12">
    <location>
        <begin position="834"/>
        <end position="844"/>
    </location>
</feature>
<feature type="domain" description="C2H2-type" evidence="14">
    <location>
        <begin position="925"/>
        <end position="948"/>
    </location>
</feature>
<dbReference type="CDD" id="cd18186">
    <property type="entry name" value="BTB_POZ_ZBTB_KLHL-like"/>
    <property type="match status" value="1"/>
</dbReference>
<keyword evidence="7" id="KW-0805">Transcription regulation</keyword>
<protein>
    <submittedName>
        <fullName evidence="15">Uncharacterized protein</fullName>
    </submittedName>
</protein>
<feature type="region of interest" description="Disordered" evidence="12">
    <location>
        <begin position="758"/>
        <end position="820"/>
    </location>
</feature>
<dbReference type="SMART" id="SM00355">
    <property type="entry name" value="ZnF_C2H2"/>
    <property type="match status" value="9"/>
</dbReference>
<evidence type="ECO:0000256" key="3">
    <source>
        <dbReference type="ARBA" id="ARBA00022723"/>
    </source>
</evidence>
<dbReference type="InterPro" id="IPR000210">
    <property type="entry name" value="BTB/POZ_dom"/>
</dbReference>
<dbReference type="PROSITE" id="PS50157">
    <property type="entry name" value="ZINC_FINGER_C2H2_2"/>
    <property type="match status" value="7"/>
</dbReference>
<dbReference type="Pfam" id="PF00096">
    <property type="entry name" value="zf-C2H2"/>
    <property type="match status" value="3"/>
</dbReference>
<feature type="domain" description="C2H2-type" evidence="14">
    <location>
        <begin position="982"/>
        <end position="1009"/>
    </location>
</feature>
<keyword evidence="4" id="KW-0677">Repeat</keyword>
<evidence type="ECO:0000256" key="11">
    <source>
        <dbReference type="PROSITE-ProRule" id="PRU00042"/>
    </source>
</evidence>
<sequence>MSNTEQHTCVFPLPRPKPYCRSVRLPSPPPCRGTLPPQCHGATESQRGMLCDARLSCTEHSVMLANNLYHLYTQSSLLDVRLVCEEVHIYAHKAVLAAGSKFFQERLQSLGSGMVELQMSSANLGVLISPGELRALVEYLYCGELLVPRHRLSNIVALGRSLQVFGFLTDTQSYLAGPDPQFLTEMNYISVEPPILEVPATQCTRLQPTAAEEACGELVGGGSGVSGGSVSLPLVSMKPHDPTLLQDPPKYSEPLKIDTNVNMLGSTSSISFSELCTAPGLDGDALSTPCGQAKHCSAPSVFESSVLEEAPGLKGKYTQESWEAYSKPDRDVVYTGTVLNLRGDAEPTGDDGRGGVGGAGAREHHQHHQHHHQHHHVPVPQLSLPPAFPSASRQPQELQMSQCLVEGEADDANNAVMFLEPLWGDASSPSGVDLDNILRSDEMKVLGERWVRARRPSRVRLKVKDSIGGVSLQDTSQRQSAGAAAAAAAAASAAAVAPTSSTLPAASPAEETSGNENKEGWMVVLSDSRPPVLPHLADASSLLQAPPPQPAPPDPLTQPPVDTPPFHVQSPATQSLFNQGTAANPVPLITSPMPLGASLLSQSSCPSSVPVANTSSLFGQSPHPNPATPLLTQSSISIAPYLQPSVLSTAVMNQAELSHLQHPLSAVPLQAVSVQPLEAEGPLHYSPVPVPQSTSSVFTQPSLSLSLPHHFIHHHTPAASPPQPLPLPASMPHATHTTQASSPATTLLPSLIQQCPVSHASLPSSSSSSPSISGEDVLSQISSDSPPPDAPPHVPQPLNPQLLEHHRASPPPCQLPIPSPVTSWPHSSVITTTTVTTTTTTLPDSPIPVPVSPPSPQSPPDTPEHTSTPSRTSTTITTARRESAVLPTTTTTTTTTITATATATALPPSPGSPEEEEREGEQASHTCSQCSRTFCKMDRLTLHLWEEHDIGTVAKCQLCSFTSPLQSSLVKHAATHITKDRRVCAICGKTFKTRATVRTHLRNHCGEEVMYKCGFCPMMYSQKFNLVKHLASKHQRDPEGQPLTKTLQCPQCAFTTLADYKLKAHIIRRHTLNKPFKCDLCPYATTEKTALTKHTRTHTKERPYVCETCGFHAPTLSSLWRHRRSHTGEKPFECEQCGQQYADSKRLRDHMYKHNNVKPFMCHLCGYTCRRRDNLQTHVKKIHKLQDLNGSSLQHSGKSRKGKEGQISQPSSDPLRPPPDVLQLSVGNKEAQEVVVKPRAWCVPESGGGDSSMVEQGVRDAAVIPVICHHHHHDIPVTPPARPQTGIT</sequence>
<feature type="compositionally biased region" description="Pro residues" evidence="12">
    <location>
        <begin position="845"/>
        <end position="861"/>
    </location>
</feature>
<gene>
    <name evidence="15" type="ORF">O3P69_014430</name>
</gene>
<feature type="domain" description="C2H2-type" evidence="14">
    <location>
        <begin position="1160"/>
        <end position="1188"/>
    </location>
</feature>
<evidence type="ECO:0000256" key="10">
    <source>
        <dbReference type="ARBA" id="ARBA00023242"/>
    </source>
</evidence>
<dbReference type="InterPro" id="IPR013087">
    <property type="entry name" value="Znf_C2H2_type"/>
</dbReference>
<evidence type="ECO:0000256" key="4">
    <source>
        <dbReference type="ARBA" id="ARBA00022737"/>
    </source>
</evidence>
<comment type="similarity">
    <text evidence="2">Belongs to the krueppel C2H2-type zinc-finger protein family.</text>
</comment>